<dbReference type="AlphaFoldDB" id="A0AA88Y5C5"/>
<feature type="compositionally biased region" description="Polar residues" evidence="1">
    <location>
        <begin position="1"/>
        <end position="13"/>
    </location>
</feature>
<dbReference type="InterPro" id="IPR000242">
    <property type="entry name" value="PTP_cat"/>
</dbReference>
<dbReference type="PROSITE" id="PS00383">
    <property type="entry name" value="TYR_PHOSPHATASE_1"/>
    <property type="match status" value="1"/>
</dbReference>
<evidence type="ECO:0000259" key="4">
    <source>
        <dbReference type="PROSITE" id="PS50056"/>
    </source>
</evidence>
<keyword evidence="2" id="KW-0812">Transmembrane</keyword>
<evidence type="ECO:0000256" key="2">
    <source>
        <dbReference type="SAM" id="Phobius"/>
    </source>
</evidence>
<feature type="region of interest" description="Disordered" evidence="1">
    <location>
        <begin position="89"/>
        <end position="144"/>
    </location>
</feature>
<evidence type="ECO:0000313" key="6">
    <source>
        <dbReference type="Proteomes" id="UP001186944"/>
    </source>
</evidence>
<dbReference type="SMART" id="SM00404">
    <property type="entry name" value="PTPc_motif"/>
    <property type="match status" value="1"/>
</dbReference>
<dbReference type="SMART" id="SM00194">
    <property type="entry name" value="PTPc"/>
    <property type="match status" value="1"/>
</dbReference>
<dbReference type="PROSITE" id="PS50056">
    <property type="entry name" value="TYR_PHOSPHATASE_2"/>
    <property type="match status" value="1"/>
</dbReference>
<dbReference type="Proteomes" id="UP001186944">
    <property type="component" value="Unassembled WGS sequence"/>
</dbReference>
<dbReference type="InterPro" id="IPR050348">
    <property type="entry name" value="Protein-Tyr_Phosphatase"/>
</dbReference>
<feature type="domain" description="Tyrosine specific protein phosphatases" evidence="4">
    <location>
        <begin position="513"/>
        <end position="590"/>
    </location>
</feature>
<dbReference type="CDD" id="cd00047">
    <property type="entry name" value="PTPc"/>
    <property type="match status" value="1"/>
</dbReference>
<dbReference type="EMBL" id="VSWD01000007">
    <property type="protein sequence ID" value="KAK3097946.1"/>
    <property type="molecule type" value="Genomic_DNA"/>
</dbReference>
<dbReference type="InterPro" id="IPR016130">
    <property type="entry name" value="Tyr_Pase_AS"/>
</dbReference>
<evidence type="ECO:0000256" key="1">
    <source>
        <dbReference type="SAM" id="MobiDB-lite"/>
    </source>
</evidence>
<dbReference type="Gene3D" id="3.90.190.10">
    <property type="entry name" value="Protein tyrosine phosphatase superfamily"/>
    <property type="match status" value="2"/>
</dbReference>
<feature type="compositionally biased region" description="Polar residues" evidence="1">
    <location>
        <begin position="21"/>
        <end position="37"/>
    </location>
</feature>
<dbReference type="PRINTS" id="PR00700">
    <property type="entry name" value="PRTYPHPHTASE"/>
</dbReference>
<feature type="compositionally biased region" description="Polar residues" evidence="1">
    <location>
        <begin position="89"/>
        <end position="118"/>
    </location>
</feature>
<sequence>MSPSMESLRTFTYEQRRSTESRQSMETYQTPEVSQSVLWSSLRPVSSKEQGSSYDVSTLSSVIIQHATTHQIPQTSANMKHHINISESVNTTQSVHSQRPSTHSSVSNGTMKPSSTPKSELKPSSSIRPSGPSSKSHGQIPTPRPVVPPVFIRLQFKMTLSEFCSEKSKFITELVEIVQTETAQRLEDDQIVFLNSQEISCIPEYDEIMPPSKMDDEHVKIDLYVIDVKGEIDITLTIDFEKMIVPGFKTLPQSHFGEKLVDVKLVQQKSPSSEASSEDSSSSSLGSGITVAIIIASVGGFCCCCLIILQIIIHKRHGKRFNNFDSASTQLSIRSMDSIALGAVSKSRPHSGFFNPGLEYDDQTANKEPSHLLGYTSLSNFTLDTRGMEHEFEKIPYEMPNLATVPIGAEDKNRFANVIPHPHTRVKLKTIEGEDTSEYINANYVTGYRGNFKAYIATQAPMTNTMRDFWRMVWEQQSRVILMLVPMDERGQNNLLREIRHFWITCWPRDGLPEPISLIKFILDTRVHYEDSGAPVIVHCSPGTGRTGTLIATDICMRSYERKRMVDILNSVHKLRQERAGAVQTKEQYTLIYKAVYEYSVIMSSPSISTASSAIALHNML</sequence>
<evidence type="ECO:0000259" key="3">
    <source>
        <dbReference type="PROSITE" id="PS50055"/>
    </source>
</evidence>
<name>A0AA88Y5C5_PINIB</name>
<accession>A0AA88Y5C5</accession>
<dbReference type="InterPro" id="IPR003595">
    <property type="entry name" value="Tyr_Pase_cat"/>
</dbReference>
<feature type="compositionally biased region" description="Low complexity" evidence="1">
    <location>
        <begin position="123"/>
        <end position="136"/>
    </location>
</feature>
<feature type="domain" description="Tyrosine-protein phosphatase" evidence="3">
    <location>
        <begin position="411"/>
        <end position="599"/>
    </location>
</feature>
<feature type="transmembrane region" description="Helical" evidence="2">
    <location>
        <begin position="289"/>
        <end position="313"/>
    </location>
</feature>
<proteinExistence type="predicted"/>
<keyword evidence="2" id="KW-0472">Membrane</keyword>
<dbReference type="PROSITE" id="PS50055">
    <property type="entry name" value="TYR_PHOSPHATASE_PTP"/>
    <property type="match status" value="1"/>
</dbReference>
<keyword evidence="6" id="KW-1185">Reference proteome</keyword>
<keyword evidence="2" id="KW-1133">Transmembrane helix</keyword>
<feature type="region of interest" description="Disordered" evidence="1">
    <location>
        <begin position="1"/>
        <end position="37"/>
    </location>
</feature>
<dbReference type="Pfam" id="PF00102">
    <property type="entry name" value="Y_phosphatase"/>
    <property type="match status" value="2"/>
</dbReference>
<dbReference type="InterPro" id="IPR000387">
    <property type="entry name" value="Tyr_Pase_dom"/>
</dbReference>
<protein>
    <submittedName>
        <fullName evidence="5">Uncharacterized protein</fullName>
    </submittedName>
</protein>
<dbReference type="InterPro" id="IPR029021">
    <property type="entry name" value="Prot-tyrosine_phosphatase-like"/>
</dbReference>
<organism evidence="5 6">
    <name type="scientific">Pinctada imbricata</name>
    <name type="common">Atlantic pearl-oyster</name>
    <name type="synonym">Pinctada martensii</name>
    <dbReference type="NCBI Taxonomy" id="66713"/>
    <lineage>
        <taxon>Eukaryota</taxon>
        <taxon>Metazoa</taxon>
        <taxon>Spiralia</taxon>
        <taxon>Lophotrochozoa</taxon>
        <taxon>Mollusca</taxon>
        <taxon>Bivalvia</taxon>
        <taxon>Autobranchia</taxon>
        <taxon>Pteriomorphia</taxon>
        <taxon>Pterioida</taxon>
        <taxon>Pterioidea</taxon>
        <taxon>Pteriidae</taxon>
        <taxon>Pinctada</taxon>
    </lineage>
</organism>
<dbReference type="SUPFAM" id="SSF52799">
    <property type="entry name" value="(Phosphotyrosine protein) phosphatases II"/>
    <property type="match status" value="1"/>
</dbReference>
<reference evidence="5" key="1">
    <citation type="submission" date="2019-08" db="EMBL/GenBank/DDBJ databases">
        <title>The improved chromosome-level genome for the pearl oyster Pinctada fucata martensii using PacBio sequencing and Hi-C.</title>
        <authorList>
            <person name="Zheng Z."/>
        </authorList>
    </citation>
    <scope>NUCLEOTIDE SEQUENCE</scope>
    <source>
        <strain evidence="5">ZZ-2019</strain>
        <tissue evidence="5">Adductor muscle</tissue>
    </source>
</reference>
<comment type="caution">
    <text evidence="5">The sequence shown here is derived from an EMBL/GenBank/DDBJ whole genome shotgun (WGS) entry which is preliminary data.</text>
</comment>
<gene>
    <name evidence="5" type="ORF">FSP39_014740</name>
</gene>
<dbReference type="PANTHER" id="PTHR19134">
    <property type="entry name" value="RECEPTOR-TYPE TYROSINE-PROTEIN PHOSPHATASE"/>
    <property type="match status" value="1"/>
</dbReference>
<evidence type="ECO:0000313" key="5">
    <source>
        <dbReference type="EMBL" id="KAK3097946.1"/>
    </source>
</evidence>
<dbReference type="PANTHER" id="PTHR19134:SF449">
    <property type="entry name" value="TYROSINE-PROTEIN PHOSPHATASE 1"/>
    <property type="match status" value="1"/>
</dbReference>
<dbReference type="GO" id="GO:0004725">
    <property type="term" value="F:protein tyrosine phosphatase activity"/>
    <property type="evidence" value="ECO:0007669"/>
    <property type="project" value="InterPro"/>
</dbReference>